<gene>
    <name evidence="9" type="ORF">IQ266_12000</name>
</gene>
<dbReference type="GO" id="GO:0004721">
    <property type="term" value="F:phosphoprotein phosphatase activity"/>
    <property type="evidence" value="ECO:0007669"/>
    <property type="project" value="TreeGrafter"/>
</dbReference>
<dbReference type="EC" id="2.7.13.3" evidence="2"/>
<keyword evidence="3" id="KW-0597">Phosphoprotein</keyword>
<dbReference type="InterPro" id="IPR049835">
    <property type="entry name" value="RppB"/>
</dbReference>
<dbReference type="PROSITE" id="PS50109">
    <property type="entry name" value="HIS_KIN"/>
    <property type="match status" value="1"/>
</dbReference>
<keyword evidence="7" id="KW-0472">Membrane</keyword>
<dbReference type="PRINTS" id="PR00344">
    <property type="entry name" value="BCTRLSENSOR"/>
</dbReference>
<dbReference type="Gene3D" id="1.10.287.130">
    <property type="match status" value="1"/>
</dbReference>
<feature type="transmembrane region" description="Helical" evidence="7">
    <location>
        <begin position="124"/>
        <end position="145"/>
    </location>
</feature>
<evidence type="ECO:0000256" key="1">
    <source>
        <dbReference type="ARBA" id="ARBA00000085"/>
    </source>
</evidence>
<dbReference type="GO" id="GO:0016036">
    <property type="term" value="P:cellular response to phosphate starvation"/>
    <property type="evidence" value="ECO:0007669"/>
    <property type="project" value="TreeGrafter"/>
</dbReference>
<dbReference type="InterPro" id="IPR050351">
    <property type="entry name" value="BphY/WalK/GraS-like"/>
</dbReference>
<keyword evidence="7" id="KW-1133">Transmembrane helix</keyword>
<dbReference type="SUPFAM" id="SSF47384">
    <property type="entry name" value="Homodimeric domain of signal transducing histidine kinase"/>
    <property type="match status" value="1"/>
</dbReference>
<dbReference type="InterPro" id="IPR005467">
    <property type="entry name" value="His_kinase_dom"/>
</dbReference>
<evidence type="ECO:0000313" key="10">
    <source>
        <dbReference type="Proteomes" id="UP000625316"/>
    </source>
</evidence>
<dbReference type="AlphaFoldDB" id="A0A928Z4K8"/>
<evidence type="ECO:0000256" key="4">
    <source>
        <dbReference type="ARBA" id="ARBA00022679"/>
    </source>
</evidence>
<comment type="catalytic activity">
    <reaction evidence="1">
        <text>ATP + protein L-histidine = ADP + protein N-phospho-L-histidine.</text>
        <dbReference type="EC" id="2.7.13.3"/>
    </reaction>
</comment>
<dbReference type="InterPro" id="IPR004358">
    <property type="entry name" value="Sig_transdc_His_kin-like_C"/>
</dbReference>
<dbReference type="SUPFAM" id="SSF55874">
    <property type="entry name" value="ATPase domain of HSP90 chaperone/DNA topoisomerase II/histidine kinase"/>
    <property type="match status" value="1"/>
</dbReference>
<dbReference type="InterPro" id="IPR036890">
    <property type="entry name" value="HATPase_C_sf"/>
</dbReference>
<evidence type="ECO:0000256" key="7">
    <source>
        <dbReference type="SAM" id="Phobius"/>
    </source>
</evidence>
<dbReference type="SMART" id="SM00387">
    <property type="entry name" value="HATPase_c"/>
    <property type="match status" value="1"/>
</dbReference>
<dbReference type="Pfam" id="PF00512">
    <property type="entry name" value="HisKA"/>
    <property type="match status" value="1"/>
</dbReference>
<evidence type="ECO:0000256" key="6">
    <source>
        <dbReference type="ARBA" id="ARBA00023012"/>
    </source>
</evidence>
<organism evidence="9 10">
    <name type="scientific">Romeriopsis navalis LEGE 11480</name>
    <dbReference type="NCBI Taxonomy" id="2777977"/>
    <lineage>
        <taxon>Bacteria</taxon>
        <taxon>Bacillati</taxon>
        <taxon>Cyanobacteriota</taxon>
        <taxon>Cyanophyceae</taxon>
        <taxon>Leptolyngbyales</taxon>
        <taxon>Leptolyngbyaceae</taxon>
        <taxon>Romeriopsis</taxon>
        <taxon>Romeriopsis navalis</taxon>
    </lineage>
</organism>
<dbReference type="Pfam" id="PF02518">
    <property type="entry name" value="HATPase_c"/>
    <property type="match status" value="1"/>
</dbReference>
<dbReference type="FunFam" id="3.30.565.10:FF:000006">
    <property type="entry name" value="Sensor histidine kinase WalK"/>
    <property type="match status" value="1"/>
</dbReference>
<accession>A0A928Z4K8</accession>
<dbReference type="InterPro" id="IPR003594">
    <property type="entry name" value="HATPase_dom"/>
</dbReference>
<reference evidence="9" key="1">
    <citation type="submission" date="2020-10" db="EMBL/GenBank/DDBJ databases">
        <authorList>
            <person name="Castelo-Branco R."/>
            <person name="Eusebio N."/>
            <person name="Adriana R."/>
            <person name="Vieira A."/>
            <person name="Brugerolle De Fraissinette N."/>
            <person name="Rezende De Castro R."/>
            <person name="Schneider M.P."/>
            <person name="Vasconcelos V."/>
            <person name="Leao P.N."/>
        </authorList>
    </citation>
    <scope>NUCLEOTIDE SEQUENCE</scope>
    <source>
        <strain evidence="9">LEGE 11480</strain>
    </source>
</reference>
<dbReference type="InterPro" id="IPR003661">
    <property type="entry name" value="HisK_dim/P_dom"/>
</dbReference>
<dbReference type="CDD" id="cd00075">
    <property type="entry name" value="HATPase"/>
    <property type="match status" value="1"/>
</dbReference>
<dbReference type="GO" id="GO:0005886">
    <property type="term" value="C:plasma membrane"/>
    <property type="evidence" value="ECO:0007669"/>
    <property type="project" value="TreeGrafter"/>
</dbReference>
<feature type="domain" description="Histidine kinase" evidence="8">
    <location>
        <begin position="165"/>
        <end position="383"/>
    </location>
</feature>
<keyword evidence="10" id="KW-1185">Reference proteome</keyword>
<evidence type="ECO:0000259" key="8">
    <source>
        <dbReference type="PROSITE" id="PS50109"/>
    </source>
</evidence>
<dbReference type="Gene3D" id="3.30.565.10">
    <property type="entry name" value="Histidine kinase-like ATPase, C-terminal domain"/>
    <property type="match status" value="1"/>
</dbReference>
<evidence type="ECO:0000313" key="9">
    <source>
        <dbReference type="EMBL" id="MBE9030453.1"/>
    </source>
</evidence>
<dbReference type="SMART" id="SM00388">
    <property type="entry name" value="HisKA"/>
    <property type="match status" value="1"/>
</dbReference>
<keyword evidence="4" id="KW-0808">Transferase</keyword>
<evidence type="ECO:0000256" key="5">
    <source>
        <dbReference type="ARBA" id="ARBA00022777"/>
    </source>
</evidence>
<dbReference type="InterPro" id="IPR036097">
    <property type="entry name" value="HisK_dim/P_sf"/>
</dbReference>
<protein>
    <recommendedName>
        <fullName evidence="2">histidine kinase</fullName>
        <ecNumber evidence="2">2.7.13.3</ecNumber>
    </recommendedName>
</protein>
<name>A0A928Z4K8_9CYAN</name>
<dbReference type="EMBL" id="JADEXQ010000036">
    <property type="protein sequence ID" value="MBE9030453.1"/>
    <property type="molecule type" value="Genomic_DNA"/>
</dbReference>
<dbReference type="CDD" id="cd00082">
    <property type="entry name" value="HisKA"/>
    <property type="match status" value="1"/>
</dbReference>
<dbReference type="PANTHER" id="PTHR45453:SF1">
    <property type="entry name" value="PHOSPHATE REGULON SENSOR PROTEIN PHOR"/>
    <property type="match status" value="1"/>
</dbReference>
<dbReference type="PANTHER" id="PTHR45453">
    <property type="entry name" value="PHOSPHATE REGULON SENSOR PROTEIN PHOR"/>
    <property type="match status" value="1"/>
</dbReference>
<keyword evidence="5 9" id="KW-0418">Kinase</keyword>
<dbReference type="GO" id="GO:0000155">
    <property type="term" value="F:phosphorelay sensor kinase activity"/>
    <property type="evidence" value="ECO:0007669"/>
    <property type="project" value="InterPro"/>
</dbReference>
<proteinExistence type="predicted"/>
<sequence length="383" mass="41889">MRPVLTQSGEISPNAQAQLSSLCLPEQVCQPDSSNSPLQQIVNQGYSLQLLNHRGETVAAIGQHPESLPSNSKLLAYHTQNISGGKPYHFHLMPLRKQSGEMWGYLQVGQSVGQFDEYMDTLHLLLIFGIPFAMILIGGASWWLAGLAMQPIYQSYAQMQQFTADAAHELRTPIATMQATIESTLAASDTAAETTQTLTALQRQNQRLKHLTQDMLLLTRLENDSTSITQERICLNEVIEDLEEELLPLALAANIHFQCHVPANGSKLWLKGDAGQIYRLISNLITNAINYTPSSGNVTVSLISQASEAIIQVQDTGIGIPAEELPHLYARFYRVNQDRGRKTGGSGLGLSIAQTIAQKHGGRITATSTLGQGSQFQIHLPLA</sequence>
<keyword evidence="7" id="KW-0812">Transmembrane</keyword>
<dbReference type="Proteomes" id="UP000625316">
    <property type="component" value="Unassembled WGS sequence"/>
</dbReference>
<comment type="caution">
    <text evidence="9">The sequence shown here is derived from an EMBL/GenBank/DDBJ whole genome shotgun (WGS) entry which is preliminary data.</text>
</comment>
<evidence type="ECO:0000256" key="2">
    <source>
        <dbReference type="ARBA" id="ARBA00012438"/>
    </source>
</evidence>
<dbReference type="NCBIfam" id="NF041735">
    <property type="entry name" value="hist_kin_RppB"/>
    <property type="match status" value="1"/>
</dbReference>
<evidence type="ECO:0000256" key="3">
    <source>
        <dbReference type="ARBA" id="ARBA00022553"/>
    </source>
</evidence>
<keyword evidence="6" id="KW-0902">Two-component regulatory system</keyword>